<sequence>MKLSMDGKTKSFDSNPAGCSKSESINVLFLQKAKDALRVYAEVVYIKSEFTQLEEDENCPKYGFYRNSTISADFIKKFYQEADVSPDVVEYVEAVGSAVTEADKSELQSIDEVFCKNRSDPLKVGSVMSNIGYTEAASGICAITKVSLYLIWGVFRSIYNASLSLSEANIKWEDNWVAMLDIIMVRNYKKKKENSVNEDDAERAVLCVVNNGMKLKTAAAIYNIKPTTLYNRVKIFKENITLKIKEYSSKHTVYQVFTNDEEYMLEKCGGIIMQNIRFHDLPTVCKNVGLKTLKFIPHFSTNAIDKS</sequence>
<protein>
    <recommendedName>
        <fullName evidence="3">Ketosynthase family 3 (KS3) domain-containing protein</fullName>
    </recommendedName>
</protein>
<dbReference type="EMBL" id="OV170221">
    <property type="protein sequence ID" value="CAH0713912.1"/>
    <property type="molecule type" value="Genomic_DNA"/>
</dbReference>
<dbReference type="AlphaFoldDB" id="A0A8J9UHP6"/>
<proteinExistence type="predicted"/>
<reference evidence="4" key="1">
    <citation type="submission" date="2021-12" db="EMBL/GenBank/DDBJ databases">
        <authorList>
            <person name="Martin H S."/>
        </authorList>
    </citation>
    <scope>NUCLEOTIDE SEQUENCE</scope>
</reference>
<dbReference type="InterPro" id="IPR020841">
    <property type="entry name" value="PKS_Beta-ketoAc_synthase_dom"/>
</dbReference>
<accession>A0A8J9UHP6</accession>
<dbReference type="Gene3D" id="3.40.47.10">
    <property type="match status" value="1"/>
</dbReference>
<dbReference type="SUPFAM" id="SSF53901">
    <property type="entry name" value="Thiolase-like"/>
    <property type="match status" value="1"/>
</dbReference>
<dbReference type="Gene3D" id="1.10.10.60">
    <property type="entry name" value="Homeodomain-like"/>
    <property type="match status" value="1"/>
</dbReference>
<feature type="domain" description="Ketosynthase family 3 (KS3)" evidence="3">
    <location>
        <begin position="1"/>
        <end position="201"/>
    </location>
</feature>
<gene>
    <name evidence="4" type="ORF">BINO364_LOCUS1012</name>
</gene>
<dbReference type="PROSITE" id="PS52004">
    <property type="entry name" value="KS3_2"/>
    <property type="match status" value="1"/>
</dbReference>
<keyword evidence="5" id="KW-1185">Reference proteome</keyword>
<dbReference type="Proteomes" id="UP000838878">
    <property type="component" value="Chromosome 1"/>
</dbReference>
<dbReference type="SUPFAM" id="SSF46689">
    <property type="entry name" value="Homeodomain-like"/>
    <property type="match status" value="1"/>
</dbReference>
<dbReference type="GO" id="GO:0005634">
    <property type="term" value="C:nucleus"/>
    <property type="evidence" value="ECO:0007669"/>
    <property type="project" value="UniProtKB-SubCell"/>
</dbReference>
<dbReference type="OrthoDB" id="329835at2759"/>
<evidence type="ECO:0000313" key="4">
    <source>
        <dbReference type="EMBL" id="CAH0713912.1"/>
    </source>
</evidence>
<evidence type="ECO:0000256" key="2">
    <source>
        <dbReference type="SAM" id="MobiDB-lite"/>
    </source>
</evidence>
<name>A0A8J9UHP6_9NEOP</name>
<comment type="subcellular location">
    <subcellularLocation>
        <location evidence="1">Nucleus</location>
    </subcellularLocation>
</comment>
<evidence type="ECO:0000256" key="1">
    <source>
        <dbReference type="ARBA" id="ARBA00004123"/>
    </source>
</evidence>
<organism evidence="4 5">
    <name type="scientific">Brenthis ino</name>
    <name type="common">lesser marbled fritillary</name>
    <dbReference type="NCBI Taxonomy" id="405034"/>
    <lineage>
        <taxon>Eukaryota</taxon>
        <taxon>Metazoa</taxon>
        <taxon>Ecdysozoa</taxon>
        <taxon>Arthropoda</taxon>
        <taxon>Hexapoda</taxon>
        <taxon>Insecta</taxon>
        <taxon>Pterygota</taxon>
        <taxon>Neoptera</taxon>
        <taxon>Endopterygota</taxon>
        <taxon>Lepidoptera</taxon>
        <taxon>Glossata</taxon>
        <taxon>Ditrysia</taxon>
        <taxon>Papilionoidea</taxon>
        <taxon>Nymphalidae</taxon>
        <taxon>Heliconiinae</taxon>
        <taxon>Argynnini</taxon>
        <taxon>Brenthis</taxon>
    </lineage>
</organism>
<dbReference type="InterPro" id="IPR016039">
    <property type="entry name" value="Thiolase-like"/>
</dbReference>
<evidence type="ECO:0000313" key="5">
    <source>
        <dbReference type="Proteomes" id="UP000838878"/>
    </source>
</evidence>
<feature type="compositionally biased region" description="Basic and acidic residues" evidence="2">
    <location>
        <begin position="1"/>
        <end position="11"/>
    </location>
</feature>
<feature type="non-terminal residue" evidence="4">
    <location>
        <position position="307"/>
    </location>
</feature>
<dbReference type="GO" id="GO:0004312">
    <property type="term" value="F:fatty acid synthase activity"/>
    <property type="evidence" value="ECO:0007669"/>
    <property type="project" value="TreeGrafter"/>
</dbReference>
<dbReference type="InterPro" id="IPR050091">
    <property type="entry name" value="PKS_NRPS_Biosynth_Enz"/>
</dbReference>
<feature type="region of interest" description="Disordered" evidence="2">
    <location>
        <begin position="1"/>
        <end position="20"/>
    </location>
</feature>
<dbReference type="InterPro" id="IPR014031">
    <property type="entry name" value="Ketoacyl_synth_C"/>
</dbReference>
<dbReference type="Pfam" id="PF02801">
    <property type="entry name" value="Ketoacyl-synt_C"/>
    <property type="match status" value="1"/>
</dbReference>
<dbReference type="GO" id="GO:0006633">
    <property type="term" value="P:fatty acid biosynthetic process"/>
    <property type="evidence" value="ECO:0007669"/>
    <property type="project" value="TreeGrafter"/>
</dbReference>
<dbReference type="PANTHER" id="PTHR43775:SF23">
    <property type="entry name" value="FATTY ACID SYNTHASE 3"/>
    <property type="match status" value="1"/>
</dbReference>
<evidence type="ECO:0000259" key="3">
    <source>
        <dbReference type="PROSITE" id="PS52004"/>
    </source>
</evidence>
<dbReference type="InterPro" id="IPR009057">
    <property type="entry name" value="Homeodomain-like_sf"/>
</dbReference>
<dbReference type="PANTHER" id="PTHR43775">
    <property type="entry name" value="FATTY ACID SYNTHASE"/>
    <property type="match status" value="1"/>
</dbReference>